<keyword evidence="3" id="KW-1185">Reference proteome</keyword>
<dbReference type="SMART" id="SM00331">
    <property type="entry name" value="PP2C_SIG"/>
    <property type="match status" value="1"/>
</dbReference>
<feature type="domain" description="PPM-type phosphatase" evidence="1">
    <location>
        <begin position="22"/>
        <end position="244"/>
    </location>
</feature>
<evidence type="ECO:0000313" key="2">
    <source>
        <dbReference type="EMBL" id="MDP9499386.1"/>
    </source>
</evidence>
<accession>A0ABT9KBQ4</accession>
<evidence type="ECO:0000259" key="1">
    <source>
        <dbReference type="PROSITE" id="PS51746"/>
    </source>
</evidence>
<reference evidence="2 3" key="1">
    <citation type="submission" date="2022-12" db="EMBL/GenBank/DDBJ databases">
        <title>Genome sequence of Pasteurellaceae Bisgaard Taxon 45.</title>
        <authorList>
            <person name="Foggin C."/>
            <person name="Rosen L.E."/>
            <person name="Henton M."/>
            <person name="Buys A."/>
            <person name="Floyd T."/>
            <person name="Turner A.D."/>
            <person name="Tarbin J."/>
            <person name="Lloyd A.S."/>
            <person name="Chaitezvi C."/>
            <person name="Ellis R.J."/>
            <person name="Roberts H.C."/>
            <person name="Dastjerdi A."/>
            <person name="Nunez A."/>
            <person name="Van Vliet A.H."/>
            <person name="Steinbach F."/>
        </authorList>
    </citation>
    <scope>NUCLEOTIDE SEQUENCE [LARGE SCALE GENOMIC DNA]</scope>
    <source>
        <strain evidence="2 3">VF20HR</strain>
    </source>
</reference>
<dbReference type="InterPro" id="IPR036457">
    <property type="entry name" value="PPM-type-like_dom_sf"/>
</dbReference>
<dbReference type="Proteomes" id="UP001224083">
    <property type="component" value="Unassembled WGS sequence"/>
</dbReference>
<dbReference type="EMBL" id="JAQAHH010000001">
    <property type="protein sequence ID" value="MDP9499386.1"/>
    <property type="molecule type" value="Genomic_DNA"/>
</dbReference>
<sequence>MWKVTFCQQAGTLKKRNQDALFDGERVYQYVLKKSETIEIEKENLIIGISDGVSNSPRPELASRYFMEKLQACNHLNSQWLRATHQQFCEAHCKRIYGSSCTFVAAQLSPNGQCLIMNVGDSRAYRITPMGEWIQLSQDHILLNELIPSPDQRTEYAAMYYGLSDALIADHEETDFRIFTEQYQLQKGDSLLLCSDGLTDDIPEHIRHAIWQKFDKIEEKLTALRQYTKRLKRRDDFSVVVIHLE</sequence>
<evidence type="ECO:0000313" key="3">
    <source>
        <dbReference type="Proteomes" id="UP001224083"/>
    </source>
</evidence>
<proteinExistence type="predicted"/>
<dbReference type="Pfam" id="PF13672">
    <property type="entry name" value="PP2C_2"/>
    <property type="match status" value="1"/>
</dbReference>
<dbReference type="SUPFAM" id="SSF81606">
    <property type="entry name" value="PP2C-like"/>
    <property type="match status" value="1"/>
</dbReference>
<dbReference type="InterPro" id="IPR001932">
    <property type="entry name" value="PPM-type_phosphatase-like_dom"/>
</dbReference>
<protein>
    <submittedName>
        <fullName evidence="2">SpoIIE family protein phosphatase</fullName>
    </submittedName>
</protein>
<name>A0ABT9KBQ4_9PAST</name>
<organism evidence="2 3">
    <name type="scientific">Bisgaard Taxon 45</name>
    <dbReference type="NCBI Taxonomy" id="304289"/>
    <lineage>
        <taxon>Bacteria</taxon>
        <taxon>Pseudomonadati</taxon>
        <taxon>Pseudomonadota</taxon>
        <taxon>Gammaproteobacteria</taxon>
        <taxon>Pasteurellales</taxon>
        <taxon>Pasteurellaceae</taxon>
    </lineage>
</organism>
<dbReference type="Gene3D" id="3.60.40.10">
    <property type="entry name" value="PPM-type phosphatase domain"/>
    <property type="match status" value="1"/>
</dbReference>
<dbReference type="SMART" id="SM00332">
    <property type="entry name" value="PP2Cc"/>
    <property type="match status" value="1"/>
</dbReference>
<comment type="caution">
    <text evidence="2">The sequence shown here is derived from an EMBL/GenBank/DDBJ whole genome shotgun (WGS) entry which is preliminary data.</text>
</comment>
<dbReference type="PROSITE" id="PS51746">
    <property type="entry name" value="PPM_2"/>
    <property type="match status" value="1"/>
</dbReference>
<gene>
    <name evidence="2" type="ORF">O7M46_00225</name>
</gene>